<keyword evidence="1" id="KW-1015">Disulfide bond</keyword>
<feature type="region of interest" description="Disordered" evidence="3">
    <location>
        <begin position="235"/>
        <end position="281"/>
    </location>
</feature>
<accession>A0AAV2RV05</accession>
<name>A0AAV2RV05_MEGNR</name>
<protein>
    <recommendedName>
        <fullName evidence="4">CUB domain-containing protein</fullName>
    </recommendedName>
</protein>
<organism evidence="5 6">
    <name type="scientific">Meganyctiphanes norvegica</name>
    <name type="common">Northern krill</name>
    <name type="synonym">Thysanopoda norvegica</name>
    <dbReference type="NCBI Taxonomy" id="48144"/>
    <lineage>
        <taxon>Eukaryota</taxon>
        <taxon>Metazoa</taxon>
        <taxon>Ecdysozoa</taxon>
        <taxon>Arthropoda</taxon>
        <taxon>Crustacea</taxon>
        <taxon>Multicrustacea</taxon>
        <taxon>Malacostraca</taxon>
        <taxon>Eumalacostraca</taxon>
        <taxon>Eucarida</taxon>
        <taxon>Euphausiacea</taxon>
        <taxon>Euphausiidae</taxon>
        <taxon>Meganyctiphanes</taxon>
    </lineage>
</organism>
<feature type="domain" description="CUB" evidence="4">
    <location>
        <begin position="497"/>
        <end position="620"/>
    </location>
</feature>
<comment type="caution">
    <text evidence="2">Lacks conserved residue(s) required for the propagation of feature annotation.</text>
</comment>
<comment type="caution">
    <text evidence="5">The sequence shown here is derived from an EMBL/GenBank/DDBJ whole genome shotgun (WGS) entry which is preliminary data.</text>
</comment>
<keyword evidence="6" id="KW-1185">Reference proteome</keyword>
<dbReference type="AlphaFoldDB" id="A0AAV2RV05"/>
<evidence type="ECO:0000256" key="3">
    <source>
        <dbReference type="SAM" id="MobiDB-lite"/>
    </source>
</evidence>
<sequence length="620" mass="68670">EEASSIGNVTDDYLIYEDKETTTLVTDSTTIVTEVPVTKTDESESQELSTQSPHDSLFYRILDNVAQAVGNTLSAGLKSKKDKEIEEDKFQPNRVIVNTPDPFFVMEPPKLGNPETVNKVTFTGPSSTPFPLEVNSLGYSADVSSKFSFQIPPESEDYPIQLSSDLSYEGVKPGSVKDVPLAIADDVIYPGHGYTGNVFNGFNYESLSNPVFDLGNKHTLRPPTEDHLFPQYTPFPITANPPRTTPKTEITTTTQSTTTPESNTPTTSSTTLETTASATYSKNSLETSSVKTTTFSDESVTRTNTFKDTTRESQVTTPKILTSIEYPIIPSSFFEDSYEARIPEYLKTSASNDMPFPIAGAQAFASSPLRLHQLLSSSLVREKPENTSTNDVVEKSSIPNEISEKNLDIDEKESDHEGRVYSAYYSPHEITQTDLNRLSYRKIPGPLQPAAYTYNEVPVPAAPTSDVAQSRPGQLLVDPPFGPEFFKYLNSLPYPMLKGFLDQGSNQSNKSQSHSLVRREAENSKHVFCEWNIKTDPGLFLLLTFHNLSASYTLDCHGAYIEVERENNGYDARWCGNRVLQPSGVSRPHVIFAKTEVRITVYDDGSKEKDSPTGFEGDVE</sequence>
<dbReference type="Gene3D" id="2.60.120.290">
    <property type="entry name" value="Spermadhesin, CUB domain"/>
    <property type="match status" value="1"/>
</dbReference>
<dbReference type="InterPro" id="IPR000859">
    <property type="entry name" value="CUB_dom"/>
</dbReference>
<feature type="non-terminal residue" evidence="5">
    <location>
        <position position="1"/>
    </location>
</feature>
<evidence type="ECO:0000313" key="6">
    <source>
        <dbReference type="Proteomes" id="UP001497623"/>
    </source>
</evidence>
<dbReference type="SUPFAM" id="SSF49854">
    <property type="entry name" value="Spermadhesin, CUB domain"/>
    <property type="match status" value="1"/>
</dbReference>
<dbReference type="Proteomes" id="UP001497623">
    <property type="component" value="Unassembled WGS sequence"/>
</dbReference>
<feature type="compositionally biased region" description="Low complexity" evidence="3">
    <location>
        <begin position="241"/>
        <end position="279"/>
    </location>
</feature>
<proteinExistence type="predicted"/>
<evidence type="ECO:0000256" key="2">
    <source>
        <dbReference type="PROSITE-ProRule" id="PRU00059"/>
    </source>
</evidence>
<dbReference type="PROSITE" id="PS01180">
    <property type="entry name" value="CUB"/>
    <property type="match status" value="1"/>
</dbReference>
<gene>
    <name evidence="5" type="ORF">MNOR_LOCUS27964</name>
</gene>
<evidence type="ECO:0000256" key="1">
    <source>
        <dbReference type="ARBA" id="ARBA00023157"/>
    </source>
</evidence>
<dbReference type="InterPro" id="IPR035914">
    <property type="entry name" value="Sperma_CUB_dom_sf"/>
</dbReference>
<reference evidence="5 6" key="1">
    <citation type="submission" date="2024-05" db="EMBL/GenBank/DDBJ databases">
        <authorList>
            <person name="Wallberg A."/>
        </authorList>
    </citation>
    <scope>NUCLEOTIDE SEQUENCE [LARGE SCALE GENOMIC DNA]</scope>
</reference>
<evidence type="ECO:0000313" key="5">
    <source>
        <dbReference type="EMBL" id="CAL4137214.1"/>
    </source>
</evidence>
<evidence type="ECO:0000259" key="4">
    <source>
        <dbReference type="PROSITE" id="PS01180"/>
    </source>
</evidence>
<dbReference type="EMBL" id="CAXKWB010030151">
    <property type="protein sequence ID" value="CAL4137214.1"/>
    <property type="molecule type" value="Genomic_DNA"/>
</dbReference>
<feature type="non-terminal residue" evidence="5">
    <location>
        <position position="620"/>
    </location>
</feature>